<accession>A0A5J4KJH2</accession>
<sequence length="154" mass="17842">MFWFNYRPGYPRRRRMRGGWYGFPWLLFAIIGIASSRFGAVVLVIGIIVAAIASLIYMSKRSATMNQQPPYYNPPQGQQAPYYQPPYYQPTGQQPHSQEEAPSYTQSYQQGYQYQPASSEPSRDPEPMYRAAPEQLQDDPYQPKAEYPQQMPPM</sequence>
<keyword evidence="2" id="KW-0812">Transmembrane</keyword>
<organism evidence="3 4">
    <name type="scientific">Dictyobacter vulcani</name>
    <dbReference type="NCBI Taxonomy" id="2607529"/>
    <lineage>
        <taxon>Bacteria</taxon>
        <taxon>Bacillati</taxon>
        <taxon>Chloroflexota</taxon>
        <taxon>Ktedonobacteria</taxon>
        <taxon>Ktedonobacterales</taxon>
        <taxon>Dictyobacteraceae</taxon>
        <taxon>Dictyobacter</taxon>
    </lineage>
</organism>
<dbReference type="AlphaFoldDB" id="A0A5J4KJH2"/>
<evidence type="ECO:0000313" key="3">
    <source>
        <dbReference type="EMBL" id="GER87122.1"/>
    </source>
</evidence>
<feature type="transmembrane region" description="Helical" evidence="2">
    <location>
        <begin position="40"/>
        <end position="58"/>
    </location>
</feature>
<keyword evidence="4" id="KW-1185">Reference proteome</keyword>
<feature type="compositionally biased region" description="Low complexity" evidence="1">
    <location>
        <begin position="103"/>
        <end position="119"/>
    </location>
</feature>
<reference evidence="3 4" key="1">
    <citation type="submission" date="2019-10" db="EMBL/GenBank/DDBJ databases">
        <title>Dictyobacter vulcani sp. nov., within the class Ktedonobacteria, isolated from soil of volcanic Mt. Zao.</title>
        <authorList>
            <person name="Zheng Y."/>
            <person name="Wang C.M."/>
            <person name="Sakai Y."/>
            <person name="Abe K."/>
            <person name="Yokota A."/>
            <person name="Yabe S."/>
        </authorList>
    </citation>
    <scope>NUCLEOTIDE SEQUENCE [LARGE SCALE GENOMIC DNA]</scope>
    <source>
        <strain evidence="3 4">W12</strain>
    </source>
</reference>
<feature type="transmembrane region" description="Helical" evidence="2">
    <location>
        <begin position="18"/>
        <end position="34"/>
    </location>
</feature>
<proteinExistence type="predicted"/>
<comment type="caution">
    <text evidence="3">The sequence shown here is derived from an EMBL/GenBank/DDBJ whole genome shotgun (WGS) entry which is preliminary data.</text>
</comment>
<evidence type="ECO:0000256" key="1">
    <source>
        <dbReference type="SAM" id="MobiDB-lite"/>
    </source>
</evidence>
<keyword evidence="2" id="KW-0472">Membrane</keyword>
<feature type="region of interest" description="Disordered" evidence="1">
    <location>
        <begin position="67"/>
        <end position="154"/>
    </location>
</feature>
<gene>
    <name evidence="3" type="ORF">KDW_12840</name>
</gene>
<dbReference type="RefSeq" id="WP_151755154.1">
    <property type="nucleotide sequence ID" value="NZ_BKZW01000001.1"/>
</dbReference>
<protein>
    <submittedName>
        <fullName evidence="3">Uncharacterized protein</fullName>
    </submittedName>
</protein>
<name>A0A5J4KJH2_9CHLR</name>
<evidence type="ECO:0000313" key="4">
    <source>
        <dbReference type="Proteomes" id="UP000326912"/>
    </source>
</evidence>
<dbReference type="EMBL" id="BKZW01000001">
    <property type="protein sequence ID" value="GER87122.1"/>
    <property type="molecule type" value="Genomic_DNA"/>
</dbReference>
<feature type="compositionally biased region" description="Low complexity" evidence="1">
    <location>
        <begin position="67"/>
        <end position="82"/>
    </location>
</feature>
<dbReference type="Proteomes" id="UP000326912">
    <property type="component" value="Unassembled WGS sequence"/>
</dbReference>
<evidence type="ECO:0000256" key="2">
    <source>
        <dbReference type="SAM" id="Phobius"/>
    </source>
</evidence>
<keyword evidence="2" id="KW-1133">Transmembrane helix</keyword>